<organism evidence="2 3">
    <name type="scientific">Hymenolepis diminuta</name>
    <name type="common">Rat tapeworm</name>
    <dbReference type="NCBI Taxonomy" id="6216"/>
    <lineage>
        <taxon>Eukaryota</taxon>
        <taxon>Metazoa</taxon>
        <taxon>Spiralia</taxon>
        <taxon>Lophotrochozoa</taxon>
        <taxon>Platyhelminthes</taxon>
        <taxon>Cestoda</taxon>
        <taxon>Eucestoda</taxon>
        <taxon>Cyclophyllidea</taxon>
        <taxon>Hymenolepididae</taxon>
        <taxon>Hymenolepis</taxon>
    </lineage>
</organism>
<sequence>QTSQINPARFRELLLKYVPAPLLLLKSHFKNDSIRNQINKFCDLAHSIPPSIIVHFAVIIQPPSSNPYDDLKVSIFQQTRPSAADRIQMLFERECVREEAACS</sequence>
<evidence type="ECO:0000313" key="3">
    <source>
        <dbReference type="Proteomes" id="UP000321570"/>
    </source>
</evidence>
<dbReference type="AlphaFoldDB" id="A0A564YWK0"/>
<keyword evidence="3" id="KW-1185">Reference proteome</keyword>
<protein>
    <recommendedName>
        <fullName evidence="1">DUF7041 domain-containing protein</fullName>
    </recommendedName>
</protein>
<dbReference type="EMBL" id="CABIJS010000444">
    <property type="protein sequence ID" value="VUZ51661.1"/>
    <property type="molecule type" value="Genomic_DNA"/>
</dbReference>
<feature type="domain" description="DUF7041" evidence="1">
    <location>
        <begin position="25"/>
        <end position="90"/>
    </location>
</feature>
<proteinExistence type="predicted"/>
<accession>A0A564YWK0</accession>
<gene>
    <name evidence="2" type="ORF">WMSIL1_LOCUS10150</name>
</gene>
<reference evidence="2 3" key="1">
    <citation type="submission" date="2019-07" db="EMBL/GenBank/DDBJ databases">
        <authorList>
            <person name="Jastrzebski P J."/>
            <person name="Paukszto L."/>
            <person name="Jastrzebski P J."/>
        </authorList>
    </citation>
    <scope>NUCLEOTIDE SEQUENCE [LARGE SCALE GENOMIC DNA]</scope>
    <source>
        <strain evidence="2 3">WMS-il1</strain>
    </source>
</reference>
<dbReference type="InterPro" id="IPR055469">
    <property type="entry name" value="DUF7041"/>
</dbReference>
<dbReference type="Pfam" id="PF23055">
    <property type="entry name" value="DUF7041"/>
    <property type="match status" value="1"/>
</dbReference>
<evidence type="ECO:0000313" key="2">
    <source>
        <dbReference type="EMBL" id="VUZ51661.1"/>
    </source>
</evidence>
<dbReference type="Proteomes" id="UP000321570">
    <property type="component" value="Unassembled WGS sequence"/>
</dbReference>
<name>A0A564YWK0_HYMDI</name>
<feature type="non-terminal residue" evidence="2">
    <location>
        <position position="1"/>
    </location>
</feature>
<evidence type="ECO:0000259" key="1">
    <source>
        <dbReference type="Pfam" id="PF23055"/>
    </source>
</evidence>